<organism evidence="1 2">
    <name type="scientific">Populus deltoides</name>
    <name type="common">Eastern poplar</name>
    <name type="synonym">Eastern cottonwood</name>
    <dbReference type="NCBI Taxonomy" id="3696"/>
    <lineage>
        <taxon>Eukaryota</taxon>
        <taxon>Viridiplantae</taxon>
        <taxon>Streptophyta</taxon>
        <taxon>Embryophyta</taxon>
        <taxon>Tracheophyta</taxon>
        <taxon>Spermatophyta</taxon>
        <taxon>Magnoliopsida</taxon>
        <taxon>eudicotyledons</taxon>
        <taxon>Gunneridae</taxon>
        <taxon>Pentapetalae</taxon>
        <taxon>rosids</taxon>
        <taxon>fabids</taxon>
        <taxon>Malpighiales</taxon>
        <taxon>Salicaceae</taxon>
        <taxon>Saliceae</taxon>
        <taxon>Populus</taxon>
    </lineage>
</organism>
<comment type="caution">
    <text evidence="1">The sequence shown here is derived from an EMBL/GenBank/DDBJ whole genome shotgun (WGS) entry which is preliminary data.</text>
</comment>
<evidence type="ECO:0000313" key="2">
    <source>
        <dbReference type="Proteomes" id="UP000807159"/>
    </source>
</evidence>
<accession>A0A8T2Z2Z3</accession>
<protein>
    <submittedName>
        <fullName evidence="1">Uncharacterized protein</fullName>
    </submittedName>
</protein>
<dbReference type="AlphaFoldDB" id="A0A8T2Z2Z3"/>
<gene>
    <name evidence="1" type="ORF">H0E87_009014</name>
</gene>
<keyword evidence="2" id="KW-1185">Reference proteome</keyword>
<proteinExistence type="predicted"/>
<dbReference type="EMBL" id="JACEGQ020000004">
    <property type="protein sequence ID" value="KAH8511681.1"/>
    <property type="molecule type" value="Genomic_DNA"/>
</dbReference>
<dbReference type="Proteomes" id="UP000807159">
    <property type="component" value="Chromosome 4"/>
</dbReference>
<evidence type="ECO:0000313" key="1">
    <source>
        <dbReference type="EMBL" id="KAH8511681.1"/>
    </source>
</evidence>
<sequence length="137" mass="15875">MSLSIIRITIKIQDGYKHNLDHCEAKENACEEEFKAPPCSKICCLLSNQVFDHFYPQKAEGHGLIAQETLAEQLRFKASNVKIQGHLDKLGREKTIKPKLERKRAPKKRSLDELWFHLLQNKDGFGMHNQSCSNKEW</sequence>
<reference evidence="1" key="1">
    <citation type="journal article" date="2021" name="J. Hered.">
        <title>Genome Assembly of Salicaceae Populus deltoides (Eastern Cottonwood) I-69 Based on Nanopore Sequencing and Hi-C Technologies.</title>
        <authorList>
            <person name="Bai S."/>
            <person name="Wu H."/>
            <person name="Zhang J."/>
            <person name="Pan Z."/>
            <person name="Zhao W."/>
            <person name="Li Z."/>
            <person name="Tong C."/>
        </authorList>
    </citation>
    <scope>NUCLEOTIDE SEQUENCE</scope>
    <source>
        <tissue evidence="1">Leaf</tissue>
    </source>
</reference>
<name>A0A8T2Z2Z3_POPDE</name>